<dbReference type="Gene3D" id="1.20.1640.10">
    <property type="entry name" value="Multidrug efflux transporter AcrB transmembrane domain"/>
    <property type="match status" value="1"/>
</dbReference>
<proteinExistence type="inferred from homology"/>
<keyword evidence="2 9" id="KW-0813">Transport</keyword>
<evidence type="ECO:0000256" key="1">
    <source>
        <dbReference type="ARBA" id="ARBA00004651"/>
    </source>
</evidence>
<dbReference type="HAMAP" id="MF_01464_B">
    <property type="entry name" value="SecF_B"/>
    <property type="match status" value="1"/>
</dbReference>
<organism evidence="11 12">
    <name type="scientific">Vibrio hippocampi</name>
    <dbReference type="NCBI Taxonomy" id="654686"/>
    <lineage>
        <taxon>Bacteria</taxon>
        <taxon>Pseudomonadati</taxon>
        <taxon>Pseudomonadota</taxon>
        <taxon>Gammaproteobacteria</taxon>
        <taxon>Vibrionales</taxon>
        <taxon>Vibrionaceae</taxon>
        <taxon>Vibrio</taxon>
    </lineage>
</organism>
<evidence type="ECO:0000313" key="11">
    <source>
        <dbReference type="EMBL" id="CAH0525132.1"/>
    </source>
</evidence>
<evidence type="ECO:0000256" key="9">
    <source>
        <dbReference type="HAMAP-Rule" id="MF_01464"/>
    </source>
</evidence>
<keyword evidence="4 9" id="KW-0812">Transmembrane</keyword>
<evidence type="ECO:0000256" key="8">
    <source>
        <dbReference type="ARBA" id="ARBA00023136"/>
    </source>
</evidence>
<keyword evidence="7 9" id="KW-0811">Translocation</keyword>
<dbReference type="PANTHER" id="PTHR30081:SF8">
    <property type="entry name" value="PROTEIN TRANSLOCASE SUBUNIT SECF"/>
    <property type="match status" value="1"/>
</dbReference>
<evidence type="ECO:0000256" key="4">
    <source>
        <dbReference type="ARBA" id="ARBA00022692"/>
    </source>
</evidence>
<keyword evidence="3 9" id="KW-1003">Cell membrane</keyword>
<evidence type="ECO:0000256" key="5">
    <source>
        <dbReference type="ARBA" id="ARBA00022927"/>
    </source>
</evidence>
<dbReference type="NCBIfam" id="TIGR00916">
    <property type="entry name" value="2A0604s01"/>
    <property type="match status" value="1"/>
</dbReference>
<comment type="caution">
    <text evidence="9">Lacks conserved residue(s) required for the propagation of feature annotation.</text>
</comment>
<dbReference type="InterPro" id="IPR055344">
    <property type="entry name" value="SecD_SecF_C_bact"/>
</dbReference>
<comment type="caution">
    <text evidence="11">The sequence shown here is derived from an EMBL/GenBank/DDBJ whole genome shotgun (WGS) entry which is preliminary data.</text>
</comment>
<keyword evidence="5 9" id="KW-0653">Protein transport</keyword>
<evidence type="ECO:0000313" key="12">
    <source>
        <dbReference type="Proteomes" id="UP000838160"/>
    </source>
</evidence>
<evidence type="ECO:0000256" key="6">
    <source>
        <dbReference type="ARBA" id="ARBA00022989"/>
    </source>
</evidence>
<keyword evidence="6 9" id="KW-1133">Transmembrane helix</keyword>
<keyword evidence="12" id="KW-1185">Reference proteome</keyword>
<dbReference type="Pfam" id="PF07549">
    <property type="entry name" value="Sec_GG"/>
    <property type="match status" value="1"/>
</dbReference>
<dbReference type="Proteomes" id="UP000838160">
    <property type="component" value="Unassembled WGS sequence"/>
</dbReference>
<dbReference type="PANTHER" id="PTHR30081">
    <property type="entry name" value="PROTEIN-EXPORT MEMBRANE PROTEIN SEC"/>
    <property type="match status" value="1"/>
</dbReference>
<dbReference type="SUPFAM" id="SSF82866">
    <property type="entry name" value="Multidrug efflux transporter AcrB transmembrane domain"/>
    <property type="match status" value="1"/>
</dbReference>
<comment type="similarity">
    <text evidence="9">Belongs to the SecD/SecF family. SecF subfamily.</text>
</comment>
<dbReference type="InterPro" id="IPR022645">
    <property type="entry name" value="SecD/SecF_bac"/>
</dbReference>
<dbReference type="RefSeq" id="WP_237483828.1">
    <property type="nucleotide sequence ID" value="NZ_CAKLCM010000002.1"/>
</dbReference>
<feature type="transmembrane region" description="Helical" evidence="9">
    <location>
        <begin position="155"/>
        <end position="174"/>
    </location>
</feature>
<evidence type="ECO:0000256" key="2">
    <source>
        <dbReference type="ARBA" id="ARBA00022448"/>
    </source>
</evidence>
<comment type="function">
    <text evidence="9">Part of the Sec protein translocase complex. Interacts with the SecYEG preprotein conducting channel. SecDF uses the proton motive force (PMF) to complete protein translocation after the ATP-dependent function of SecA.</text>
</comment>
<comment type="subcellular location">
    <subcellularLocation>
        <location evidence="1 9">Cell membrane</location>
        <topology evidence="1 9">Multi-pass membrane protein</topology>
    </subcellularLocation>
</comment>
<feature type="transmembrane region" description="Helical" evidence="9">
    <location>
        <begin position="131"/>
        <end position="148"/>
    </location>
</feature>
<sequence length="300" mass="32376">MLNTIKKNMRQLRYLTTWISVFLMAVSLLSLSVNGLNLGLDFTGGMVTEVKVAPSLTNQQLLKTLKPELGDTTSVTASGEAGRWVIRYSAPEGGDVQANVVDILTPISTQVEVVSNSIVGAQVGQELFEQGGLALLISTLAILGYLCFRFEWRLASGALMALIHDVVLVLGFFAATQMEFNLTVFAAILAILGYSLNDSIIIADRIRELLVSKQDWPTSKINDQAIMTTFSRTMVTSGTTLITVSALWLLGGSALAGFSTAMFIGVLSGTWSSISIGTILPEWLKIEPKHYLPVEVDSAP</sequence>
<evidence type="ECO:0000256" key="3">
    <source>
        <dbReference type="ARBA" id="ARBA00022475"/>
    </source>
</evidence>
<dbReference type="InterPro" id="IPR005665">
    <property type="entry name" value="SecF_bac"/>
</dbReference>
<feature type="domain" description="Protein export membrane protein SecD/SecF C-terminal" evidence="10">
    <location>
        <begin position="102"/>
        <end position="281"/>
    </location>
</feature>
<dbReference type="InterPro" id="IPR048634">
    <property type="entry name" value="SecD_SecF_C"/>
</dbReference>
<evidence type="ECO:0000256" key="7">
    <source>
        <dbReference type="ARBA" id="ARBA00023010"/>
    </source>
</evidence>
<dbReference type="InterPro" id="IPR022646">
    <property type="entry name" value="SecD/SecF_CS"/>
</dbReference>
<dbReference type="InterPro" id="IPR022813">
    <property type="entry name" value="SecD/SecF_arch_bac"/>
</dbReference>
<dbReference type="Pfam" id="PF02355">
    <property type="entry name" value="SecD_SecF_C"/>
    <property type="match status" value="1"/>
</dbReference>
<reference evidence="11" key="1">
    <citation type="submission" date="2021-12" db="EMBL/GenBank/DDBJ databases">
        <authorList>
            <person name="Rodrigo-Torres L."/>
            <person name="Arahal R. D."/>
            <person name="Lucena T."/>
        </authorList>
    </citation>
    <scope>NUCLEOTIDE SEQUENCE</scope>
    <source>
        <strain evidence="11">CECT 8226</strain>
    </source>
</reference>
<comment type="subunit">
    <text evidence="9">Forms a complex with SecD. Part of the essential Sec protein translocation apparatus which comprises SecA, SecYEG and auxiliary proteins SecDF-YajC and YidC.</text>
</comment>
<evidence type="ECO:0000259" key="10">
    <source>
        <dbReference type="Pfam" id="PF02355"/>
    </source>
</evidence>
<name>A0ABN8DDZ0_9VIBR</name>
<dbReference type="EMBL" id="CAKLCM010000002">
    <property type="protein sequence ID" value="CAH0525132.1"/>
    <property type="molecule type" value="Genomic_DNA"/>
</dbReference>
<dbReference type="NCBIfam" id="TIGR00966">
    <property type="entry name" value="transloc_SecF"/>
    <property type="match status" value="1"/>
</dbReference>
<keyword evidence="8 9" id="KW-0472">Membrane</keyword>
<gene>
    <name evidence="11" type="primary">secF_2</name>
    <name evidence="9" type="synonym">secF</name>
    <name evidence="11" type="ORF">VHP8226_00798</name>
</gene>
<dbReference type="PRINTS" id="PR01755">
    <property type="entry name" value="SECFTRNLCASE"/>
</dbReference>
<feature type="transmembrane region" description="Helical" evidence="9">
    <location>
        <begin position="180"/>
        <end position="197"/>
    </location>
</feature>
<feature type="transmembrane region" description="Helical" evidence="9">
    <location>
        <begin position="12"/>
        <end position="33"/>
    </location>
</feature>
<accession>A0ABN8DDZ0</accession>
<protein>
    <recommendedName>
        <fullName evidence="9">Protein-export membrane protein SecF</fullName>
    </recommendedName>
</protein>